<proteinExistence type="predicted"/>
<keyword evidence="2" id="KW-0472">Membrane</keyword>
<dbReference type="RefSeq" id="WP_223905370.1">
    <property type="nucleotide sequence ID" value="NZ_AP024238.1"/>
</dbReference>
<dbReference type="Pfam" id="PF16537">
    <property type="entry name" value="T2SSB"/>
    <property type="match status" value="1"/>
</dbReference>
<keyword evidence="2" id="KW-0812">Transmembrane</keyword>
<dbReference type="EMBL" id="AP024238">
    <property type="protein sequence ID" value="BCO29377.1"/>
    <property type="molecule type" value="Genomic_DNA"/>
</dbReference>
<keyword evidence="2" id="KW-1133">Transmembrane helix</keyword>
<evidence type="ECO:0000256" key="2">
    <source>
        <dbReference type="SAM" id="Phobius"/>
    </source>
</evidence>
<name>A0ABN6DBJ4_9BURK</name>
<organism evidence="4 5">
    <name type="scientific">Rhodoferax lithotrophicus</name>
    <dbReference type="NCBI Taxonomy" id="2798804"/>
    <lineage>
        <taxon>Bacteria</taxon>
        <taxon>Pseudomonadati</taxon>
        <taxon>Pseudomonadota</taxon>
        <taxon>Betaproteobacteria</taxon>
        <taxon>Burkholderiales</taxon>
        <taxon>Comamonadaceae</taxon>
        <taxon>Rhodoferax</taxon>
    </lineage>
</organism>
<feature type="domain" description="Type II secretion system protein GspB C-terminal" evidence="3">
    <location>
        <begin position="191"/>
        <end position="248"/>
    </location>
</feature>
<evidence type="ECO:0000259" key="3">
    <source>
        <dbReference type="Pfam" id="PF16537"/>
    </source>
</evidence>
<keyword evidence="5" id="KW-1185">Reference proteome</keyword>
<gene>
    <name evidence="4" type="ORF">MIZ03_4300</name>
</gene>
<protein>
    <recommendedName>
        <fullName evidence="3">Type II secretion system protein GspB C-terminal domain-containing protein</fullName>
    </recommendedName>
</protein>
<evidence type="ECO:0000256" key="1">
    <source>
        <dbReference type="SAM" id="MobiDB-lite"/>
    </source>
</evidence>
<dbReference type="InterPro" id="IPR032389">
    <property type="entry name" value="GspB_C"/>
</dbReference>
<accession>A0ABN6DBJ4</accession>
<dbReference type="Proteomes" id="UP000824366">
    <property type="component" value="Chromosome"/>
</dbReference>
<evidence type="ECO:0000313" key="4">
    <source>
        <dbReference type="EMBL" id="BCO29377.1"/>
    </source>
</evidence>
<feature type="transmembrane region" description="Helical" evidence="2">
    <location>
        <begin position="44"/>
        <end position="64"/>
    </location>
</feature>
<evidence type="ECO:0000313" key="5">
    <source>
        <dbReference type="Proteomes" id="UP000824366"/>
    </source>
</evidence>
<feature type="region of interest" description="Disordered" evidence="1">
    <location>
        <begin position="112"/>
        <end position="164"/>
    </location>
</feature>
<sequence>MSYILDALQRAEAQRARGTVPGLHAQPLPGVNHTSTTVTSRQRVLWRGLAIAVLMGAGWGFWAWRTSTGEAAQATPPVSTVAAPVIPSAELPVRAPVVVLQVVPRDQPQAVAPPATKAVVQEPPLPRQDRVVSTSAAPQPVAPSKPETPAANHPPGTPVPQPPVASLALPAAQASPVPKLADLPESLRRQIPAVQITGSVYSDSPSQRLLLVNNQVLPQGSTVAAELILEEIRVRSAVFSFRGTRFQMGY</sequence>
<reference evidence="4 5" key="1">
    <citation type="journal article" date="2021" name="Microbiol. Spectr.">
        <title>A Single Bacterium Capable of Oxidation and Reduction of Iron at Circumneutral pH.</title>
        <authorList>
            <person name="Kato S."/>
            <person name="Ohkuma M."/>
        </authorList>
    </citation>
    <scope>NUCLEOTIDE SEQUENCE [LARGE SCALE GENOMIC DNA]</scope>
    <source>
        <strain evidence="4 5">MIZ03</strain>
    </source>
</reference>